<name>A0A401S7N8_CHIPU</name>
<protein>
    <submittedName>
        <fullName evidence="2">Uncharacterized protein</fullName>
    </submittedName>
</protein>
<comment type="caution">
    <text evidence="2">The sequence shown here is derived from an EMBL/GenBank/DDBJ whole genome shotgun (WGS) entry which is preliminary data.</text>
</comment>
<keyword evidence="3" id="KW-1185">Reference proteome</keyword>
<feature type="region of interest" description="Disordered" evidence="1">
    <location>
        <begin position="120"/>
        <end position="145"/>
    </location>
</feature>
<gene>
    <name evidence="2" type="ORF">chiPu_0004823</name>
</gene>
<organism evidence="2 3">
    <name type="scientific">Chiloscyllium punctatum</name>
    <name type="common">Brownbanded bambooshark</name>
    <name type="synonym">Hemiscyllium punctatum</name>
    <dbReference type="NCBI Taxonomy" id="137246"/>
    <lineage>
        <taxon>Eukaryota</taxon>
        <taxon>Metazoa</taxon>
        <taxon>Chordata</taxon>
        <taxon>Craniata</taxon>
        <taxon>Vertebrata</taxon>
        <taxon>Chondrichthyes</taxon>
        <taxon>Elasmobranchii</taxon>
        <taxon>Galeomorphii</taxon>
        <taxon>Galeoidea</taxon>
        <taxon>Orectolobiformes</taxon>
        <taxon>Hemiscylliidae</taxon>
        <taxon>Chiloscyllium</taxon>
    </lineage>
</organism>
<dbReference type="AlphaFoldDB" id="A0A401S7N8"/>
<evidence type="ECO:0000313" key="3">
    <source>
        <dbReference type="Proteomes" id="UP000287033"/>
    </source>
</evidence>
<accession>A0A401S7N8</accession>
<feature type="region of interest" description="Disordered" evidence="1">
    <location>
        <begin position="176"/>
        <end position="199"/>
    </location>
</feature>
<reference evidence="2 3" key="1">
    <citation type="journal article" date="2018" name="Nat. Ecol. Evol.">
        <title>Shark genomes provide insights into elasmobranch evolution and the origin of vertebrates.</title>
        <authorList>
            <person name="Hara Y"/>
            <person name="Yamaguchi K"/>
            <person name="Onimaru K"/>
            <person name="Kadota M"/>
            <person name="Koyanagi M"/>
            <person name="Keeley SD"/>
            <person name="Tatsumi K"/>
            <person name="Tanaka K"/>
            <person name="Motone F"/>
            <person name="Kageyama Y"/>
            <person name="Nozu R"/>
            <person name="Adachi N"/>
            <person name="Nishimura O"/>
            <person name="Nakagawa R"/>
            <person name="Tanegashima C"/>
            <person name="Kiyatake I"/>
            <person name="Matsumoto R"/>
            <person name="Murakumo K"/>
            <person name="Nishida K"/>
            <person name="Terakita A"/>
            <person name="Kuratani S"/>
            <person name="Sato K"/>
            <person name="Hyodo S Kuraku.S."/>
        </authorList>
    </citation>
    <scope>NUCLEOTIDE SEQUENCE [LARGE SCALE GENOMIC DNA]</scope>
</reference>
<feature type="compositionally biased region" description="Low complexity" evidence="1">
    <location>
        <begin position="131"/>
        <end position="144"/>
    </location>
</feature>
<evidence type="ECO:0000256" key="1">
    <source>
        <dbReference type="SAM" id="MobiDB-lite"/>
    </source>
</evidence>
<proteinExistence type="predicted"/>
<sequence length="219" mass="23826">MGAQTSTICWEMPAVGAGQPQPCGEEGPGPNMKKSTLKRHGKYVNCKNKVGDALVTPGSPADTMLKDTGDSRYVIPFTRDIYTLSHWITAITGERRDPSWDTIYMLQCLAEFQVIAKHHQPPEVKDHSNKTPTAETPTTLSTAPVPYAPQYHKLSLSAPEPDPLLHEVTTFVTMQPARSSQQDTAAAGQPDSLLLPNPDNNIRLTCSTATALKNQGTEC</sequence>
<dbReference type="Proteomes" id="UP000287033">
    <property type="component" value="Unassembled WGS sequence"/>
</dbReference>
<dbReference type="EMBL" id="BEZZ01000122">
    <property type="protein sequence ID" value="GCC26407.1"/>
    <property type="molecule type" value="Genomic_DNA"/>
</dbReference>
<evidence type="ECO:0000313" key="2">
    <source>
        <dbReference type="EMBL" id="GCC26407.1"/>
    </source>
</evidence>
<feature type="compositionally biased region" description="Basic and acidic residues" evidence="1">
    <location>
        <begin position="120"/>
        <end position="129"/>
    </location>
</feature>